<dbReference type="GO" id="GO:0009003">
    <property type="term" value="F:signal peptidase activity"/>
    <property type="evidence" value="ECO:0007669"/>
    <property type="project" value="UniProtKB-EC"/>
</dbReference>
<protein>
    <recommendedName>
        <fullName evidence="4 6">Signal peptidase I</fullName>
        <ecNumber evidence="3 6">3.4.21.89</ecNumber>
    </recommendedName>
</protein>
<reference evidence="8 9" key="1">
    <citation type="journal article" date="2011" name="J. Bacteriol.">
        <title>Genome sequence of 'Pedosphaera parvula' Ellin514, an aerobic Verrucomicrobial isolate from pasture soil.</title>
        <authorList>
            <person name="Kant R."/>
            <person name="van Passel M.W."/>
            <person name="Sangwan P."/>
            <person name="Palva A."/>
            <person name="Lucas S."/>
            <person name="Copeland A."/>
            <person name="Lapidus A."/>
            <person name="Glavina Del Rio T."/>
            <person name="Dalin E."/>
            <person name="Tice H."/>
            <person name="Bruce D."/>
            <person name="Goodwin L."/>
            <person name="Pitluck S."/>
            <person name="Chertkov O."/>
            <person name="Larimer F.W."/>
            <person name="Land M.L."/>
            <person name="Hauser L."/>
            <person name="Brettin T.S."/>
            <person name="Detter J.C."/>
            <person name="Han S."/>
            <person name="de Vos W.M."/>
            <person name="Janssen P.H."/>
            <person name="Smidt H."/>
        </authorList>
    </citation>
    <scope>NUCLEOTIDE SEQUENCE [LARGE SCALE GENOMIC DNA]</scope>
    <source>
        <strain evidence="8 9">Ellin514</strain>
    </source>
</reference>
<dbReference type="PANTHER" id="PTHR43390:SF1">
    <property type="entry name" value="CHLOROPLAST PROCESSING PEPTIDASE"/>
    <property type="match status" value="1"/>
</dbReference>
<keyword evidence="6" id="KW-0472">Membrane</keyword>
<dbReference type="PRINTS" id="PR00727">
    <property type="entry name" value="LEADERPTASE"/>
</dbReference>
<name>B9XGI0_PEDPL</name>
<dbReference type="EC" id="3.4.21.89" evidence="3 6"/>
<evidence type="ECO:0000256" key="6">
    <source>
        <dbReference type="RuleBase" id="RU362042"/>
    </source>
</evidence>
<dbReference type="GO" id="GO:0016020">
    <property type="term" value="C:membrane"/>
    <property type="evidence" value="ECO:0007669"/>
    <property type="project" value="UniProtKB-SubCell"/>
</dbReference>
<dbReference type="InterPro" id="IPR019533">
    <property type="entry name" value="Peptidase_S26"/>
</dbReference>
<proteinExistence type="inferred from homology"/>
<keyword evidence="6" id="KW-0812">Transmembrane</keyword>
<dbReference type="STRING" id="320771.Cflav_PD3748"/>
<keyword evidence="6" id="KW-1133">Transmembrane helix</keyword>
<evidence type="ECO:0000256" key="1">
    <source>
        <dbReference type="ARBA" id="ARBA00000677"/>
    </source>
</evidence>
<dbReference type="CDD" id="cd06530">
    <property type="entry name" value="S26_SPase_I"/>
    <property type="match status" value="1"/>
</dbReference>
<evidence type="ECO:0000259" key="7">
    <source>
        <dbReference type="Pfam" id="PF10502"/>
    </source>
</evidence>
<evidence type="ECO:0000313" key="9">
    <source>
        <dbReference type="Proteomes" id="UP000003688"/>
    </source>
</evidence>
<sequence length="211" mass="23800">MNVDIHSAKKTTKIFMSTPLCMVAVQENESPSPGLPKRRRRGANINWVHVFRQMALCAVGIPLAFGCYLIINQHFFGSIQIVGHSMSPTLRENGQYLVKRWKLRDYTPKAQDIVVIKDPADQGLSVERIVAVEGQSVHFKDGKVFVDGKELQERYLSPGTLTYTYSQKHEQLILCGRNQFFVLGDNRLASIDSRSYGPVPRANIRGLLLAR</sequence>
<keyword evidence="9" id="KW-1185">Reference proteome</keyword>
<evidence type="ECO:0000313" key="8">
    <source>
        <dbReference type="EMBL" id="EEF61031.1"/>
    </source>
</evidence>
<gene>
    <name evidence="8" type="ORF">Cflav_PD3748</name>
</gene>
<dbReference type="PANTHER" id="PTHR43390">
    <property type="entry name" value="SIGNAL PEPTIDASE I"/>
    <property type="match status" value="1"/>
</dbReference>
<evidence type="ECO:0000256" key="4">
    <source>
        <dbReference type="ARBA" id="ARBA00019232"/>
    </source>
</evidence>
<evidence type="ECO:0000256" key="5">
    <source>
        <dbReference type="ARBA" id="ARBA00022801"/>
    </source>
</evidence>
<dbReference type="Pfam" id="PF10502">
    <property type="entry name" value="Peptidase_S26"/>
    <property type="match status" value="1"/>
</dbReference>
<comment type="similarity">
    <text evidence="2 6">Belongs to the peptidase S26 family.</text>
</comment>
<feature type="domain" description="Peptidase S26" evidence="7">
    <location>
        <begin position="63"/>
        <end position="207"/>
    </location>
</feature>
<evidence type="ECO:0000256" key="3">
    <source>
        <dbReference type="ARBA" id="ARBA00013208"/>
    </source>
</evidence>
<dbReference type="PROSITE" id="PS00761">
    <property type="entry name" value="SPASE_I_3"/>
    <property type="match status" value="1"/>
</dbReference>
<dbReference type="InterPro" id="IPR000223">
    <property type="entry name" value="Pept_S26A_signal_pept_1"/>
</dbReference>
<dbReference type="AlphaFoldDB" id="B9XGI0"/>
<dbReference type="NCBIfam" id="TIGR02227">
    <property type="entry name" value="sigpep_I_bact"/>
    <property type="match status" value="1"/>
</dbReference>
<dbReference type="InterPro" id="IPR036286">
    <property type="entry name" value="LexA/Signal_pep-like_sf"/>
</dbReference>
<comment type="caution">
    <text evidence="8">The sequence shown here is derived from an EMBL/GenBank/DDBJ whole genome shotgun (WGS) entry which is preliminary data.</text>
</comment>
<dbReference type="InterPro" id="IPR019758">
    <property type="entry name" value="Pept_S26A_signal_pept_1_CS"/>
</dbReference>
<dbReference type="GO" id="GO:0006465">
    <property type="term" value="P:signal peptide processing"/>
    <property type="evidence" value="ECO:0007669"/>
    <property type="project" value="InterPro"/>
</dbReference>
<dbReference type="SUPFAM" id="SSF51306">
    <property type="entry name" value="LexA/Signal peptidase"/>
    <property type="match status" value="1"/>
</dbReference>
<comment type="catalytic activity">
    <reaction evidence="1 6">
        <text>Cleavage of hydrophobic, N-terminal signal or leader sequences from secreted and periplasmic proteins.</text>
        <dbReference type="EC" id="3.4.21.89"/>
    </reaction>
</comment>
<dbReference type="GO" id="GO:0004252">
    <property type="term" value="F:serine-type endopeptidase activity"/>
    <property type="evidence" value="ECO:0007669"/>
    <property type="project" value="InterPro"/>
</dbReference>
<feature type="transmembrane region" description="Helical" evidence="6">
    <location>
        <begin position="47"/>
        <end position="71"/>
    </location>
</feature>
<dbReference type="EMBL" id="ABOX02000012">
    <property type="protein sequence ID" value="EEF61031.1"/>
    <property type="molecule type" value="Genomic_DNA"/>
</dbReference>
<organism evidence="8 9">
    <name type="scientific">Pedosphaera parvula (strain Ellin514)</name>
    <dbReference type="NCBI Taxonomy" id="320771"/>
    <lineage>
        <taxon>Bacteria</taxon>
        <taxon>Pseudomonadati</taxon>
        <taxon>Verrucomicrobiota</taxon>
        <taxon>Pedosphaerae</taxon>
        <taxon>Pedosphaerales</taxon>
        <taxon>Pedosphaeraceae</taxon>
        <taxon>Pedosphaera</taxon>
    </lineage>
</organism>
<keyword evidence="5 6" id="KW-0378">Hydrolase</keyword>
<keyword evidence="6" id="KW-0645">Protease</keyword>
<dbReference type="Proteomes" id="UP000003688">
    <property type="component" value="Unassembled WGS sequence"/>
</dbReference>
<accession>B9XGI0</accession>
<dbReference type="Gene3D" id="2.10.109.10">
    <property type="entry name" value="Umud Fragment, subunit A"/>
    <property type="match status" value="1"/>
</dbReference>
<comment type="subcellular location">
    <subcellularLocation>
        <location evidence="6">Membrane</location>
        <topology evidence="6">Single-pass type II membrane protein</topology>
    </subcellularLocation>
</comment>
<evidence type="ECO:0000256" key="2">
    <source>
        <dbReference type="ARBA" id="ARBA00009370"/>
    </source>
</evidence>